<dbReference type="Proteomes" id="UP000092839">
    <property type="component" value="Chromosome"/>
</dbReference>
<reference evidence="1 2" key="1">
    <citation type="submission" date="2016-07" db="EMBL/GenBank/DDBJ databases">
        <title>Complete genome sequence of Bradyrhizobium icense LMTR 13T, a potential inoculant strain isolated from lima bean (Phaseolus lunatus) in Peru.</title>
        <authorList>
            <person name="Ormeno-Orrillo E."/>
            <person name="Duran D."/>
            <person name="Rogel M.A."/>
            <person name="Rey L."/>
            <person name="Imperial J."/>
            <person name="Ruiz-Argueso T."/>
            <person name="Martinez-Romero E."/>
        </authorList>
    </citation>
    <scope>NUCLEOTIDE SEQUENCE [LARGE SCALE GENOMIC DNA]</scope>
    <source>
        <strain evidence="1 2">LMTR 13</strain>
    </source>
</reference>
<organism evidence="1 2">
    <name type="scientific">Bradyrhizobium icense</name>
    <dbReference type="NCBI Taxonomy" id="1274631"/>
    <lineage>
        <taxon>Bacteria</taxon>
        <taxon>Pseudomonadati</taxon>
        <taxon>Pseudomonadota</taxon>
        <taxon>Alphaproteobacteria</taxon>
        <taxon>Hyphomicrobiales</taxon>
        <taxon>Nitrobacteraceae</taxon>
        <taxon>Bradyrhizobium</taxon>
    </lineage>
</organism>
<dbReference type="RefSeq" id="WP_065726843.1">
    <property type="nucleotide sequence ID" value="NZ_CP016428.1"/>
</dbReference>
<name>A0A1B1U9W0_9BRAD</name>
<proteinExistence type="predicted"/>
<evidence type="ECO:0000313" key="1">
    <source>
        <dbReference type="EMBL" id="ANV99543.1"/>
    </source>
</evidence>
<dbReference type="STRING" id="1274631.LMTR13_04460"/>
<protein>
    <submittedName>
        <fullName evidence="1">Uncharacterized protein</fullName>
    </submittedName>
</protein>
<gene>
    <name evidence="1" type="ORF">LMTR13_04460</name>
</gene>
<dbReference type="AlphaFoldDB" id="A0A1B1U9W0"/>
<sequence>MSGPLRWYDPNADNPPWLKALAEVRIRATREGWCHAHVQAIVVAIDQYAEAALGNRDYFLNRPHSIGDRRRDDIP</sequence>
<dbReference type="OrthoDB" id="8253250at2"/>
<keyword evidence="2" id="KW-1185">Reference proteome</keyword>
<dbReference type="KEGG" id="bic:LMTR13_04460"/>
<evidence type="ECO:0000313" key="2">
    <source>
        <dbReference type="Proteomes" id="UP000092839"/>
    </source>
</evidence>
<dbReference type="EMBL" id="CP016428">
    <property type="protein sequence ID" value="ANV99543.1"/>
    <property type="molecule type" value="Genomic_DNA"/>
</dbReference>
<accession>A0A1B1U9W0</accession>